<comment type="caution">
    <text evidence="1">The sequence shown here is derived from an EMBL/GenBank/DDBJ whole genome shotgun (WGS) entry which is preliminary data.</text>
</comment>
<accession>A0A922KWJ2</accession>
<evidence type="ECO:0000313" key="2">
    <source>
        <dbReference type="Proteomes" id="UP000790347"/>
    </source>
</evidence>
<gene>
    <name evidence="1" type="ORF">DERF_013513</name>
</gene>
<keyword evidence="2" id="KW-1185">Reference proteome</keyword>
<name>A0A922KWJ2_DERFA</name>
<reference evidence="1" key="2">
    <citation type="journal article" date="2022" name="Res Sq">
        <title>Comparative Genomics Reveals Insights into the Divergent Evolution of Astigmatic Mites and Household Pest Adaptations.</title>
        <authorList>
            <person name="Xiong Q."/>
            <person name="Wan A.T.-Y."/>
            <person name="Liu X.-Y."/>
            <person name="Fung C.S.-H."/>
            <person name="Xiao X."/>
            <person name="Malainual N."/>
            <person name="Hou J."/>
            <person name="Wang L."/>
            <person name="Wang M."/>
            <person name="Yang K."/>
            <person name="Cui Y."/>
            <person name="Leung E."/>
            <person name="Nong W."/>
            <person name="Shin S.-K."/>
            <person name="Au S."/>
            <person name="Jeong K.Y."/>
            <person name="Chew F.T."/>
            <person name="Hui J."/>
            <person name="Leung T.F."/>
            <person name="Tungtrongchitr A."/>
            <person name="Zhong N."/>
            <person name="Liu Z."/>
            <person name="Tsui S."/>
        </authorList>
    </citation>
    <scope>NUCLEOTIDE SEQUENCE</scope>
    <source>
        <strain evidence="1">Derf</strain>
        <tissue evidence="1">Whole organism</tissue>
    </source>
</reference>
<dbReference type="AlphaFoldDB" id="A0A922KWJ2"/>
<protein>
    <submittedName>
        <fullName evidence="1">Uncharacterized protein</fullName>
    </submittedName>
</protein>
<sequence length="29" mass="3375">MKSLVNTTYKTWTLNAFDDDNNSSGKIYF</sequence>
<organism evidence="1 2">
    <name type="scientific">Dermatophagoides farinae</name>
    <name type="common">American house dust mite</name>
    <dbReference type="NCBI Taxonomy" id="6954"/>
    <lineage>
        <taxon>Eukaryota</taxon>
        <taxon>Metazoa</taxon>
        <taxon>Ecdysozoa</taxon>
        <taxon>Arthropoda</taxon>
        <taxon>Chelicerata</taxon>
        <taxon>Arachnida</taxon>
        <taxon>Acari</taxon>
        <taxon>Acariformes</taxon>
        <taxon>Sarcoptiformes</taxon>
        <taxon>Astigmata</taxon>
        <taxon>Psoroptidia</taxon>
        <taxon>Analgoidea</taxon>
        <taxon>Pyroglyphidae</taxon>
        <taxon>Dermatophagoidinae</taxon>
        <taxon>Dermatophagoides</taxon>
    </lineage>
</organism>
<reference evidence="1" key="1">
    <citation type="submission" date="2013-05" db="EMBL/GenBank/DDBJ databases">
        <authorList>
            <person name="Yim A.K.Y."/>
            <person name="Chan T.F."/>
            <person name="Ji K.M."/>
            <person name="Liu X.Y."/>
            <person name="Zhou J.W."/>
            <person name="Li R.Q."/>
            <person name="Yang K.Y."/>
            <person name="Li J."/>
            <person name="Li M."/>
            <person name="Law P.T.W."/>
            <person name="Wu Y.L."/>
            <person name="Cai Z.L."/>
            <person name="Qin H."/>
            <person name="Bao Y."/>
            <person name="Leung R.K.K."/>
            <person name="Ng P.K.S."/>
            <person name="Zou J."/>
            <person name="Zhong X.J."/>
            <person name="Ran P.X."/>
            <person name="Zhong N.S."/>
            <person name="Liu Z.G."/>
            <person name="Tsui S.K.W."/>
        </authorList>
    </citation>
    <scope>NUCLEOTIDE SEQUENCE</scope>
    <source>
        <strain evidence="1">Derf</strain>
        <tissue evidence="1">Whole organism</tissue>
    </source>
</reference>
<dbReference type="EMBL" id="ASGP02000007">
    <property type="protein sequence ID" value="KAH9497534.1"/>
    <property type="molecule type" value="Genomic_DNA"/>
</dbReference>
<dbReference type="Proteomes" id="UP000790347">
    <property type="component" value="Unassembled WGS sequence"/>
</dbReference>
<evidence type="ECO:0000313" key="1">
    <source>
        <dbReference type="EMBL" id="KAH9497534.1"/>
    </source>
</evidence>
<proteinExistence type="predicted"/>